<dbReference type="UniPathway" id="UPA00143"/>
<dbReference type="Pfam" id="PF25368">
    <property type="entry name" value="PUB10_N"/>
    <property type="match status" value="1"/>
</dbReference>
<dbReference type="FunFam" id="3.30.40.10:FF:000292">
    <property type="entry name" value="RING-type E3 ubiquitin transferase"/>
    <property type="match status" value="1"/>
</dbReference>
<evidence type="ECO:0000256" key="7">
    <source>
        <dbReference type="ARBA" id="ARBA00022786"/>
    </source>
</evidence>
<dbReference type="GO" id="GO:2000028">
    <property type="term" value="P:regulation of photoperiodism, flowering"/>
    <property type="evidence" value="ECO:0007669"/>
    <property type="project" value="UniProtKB-ARBA"/>
</dbReference>
<dbReference type="PROSITE" id="PS51698">
    <property type="entry name" value="U_BOX"/>
    <property type="match status" value="1"/>
</dbReference>
<evidence type="ECO:0000259" key="10">
    <source>
        <dbReference type="PROSITE" id="PS51698"/>
    </source>
</evidence>
<comment type="catalytic activity">
    <reaction evidence="1">
        <text>S-ubiquitinyl-[E2 ubiquitin-conjugating enzyme]-L-cysteine + [acceptor protein]-L-lysine = [E2 ubiquitin-conjugating enzyme]-L-cysteine + N(6)-ubiquitinyl-[acceptor protein]-L-lysine.</text>
        <dbReference type="EC" id="2.3.2.27"/>
    </reaction>
</comment>
<dbReference type="SUPFAM" id="SSF48371">
    <property type="entry name" value="ARM repeat"/>
    <property type="match status" value="1"/>
</dbReference>
<dbReference type="PROSITE" id="PS50176">
    <property type="entry name" value="ARM_REPEAT"/>
    <property type="match status" value="2"/>
</dbReference>
<sequence>MGLTVDPKYELVSRLFDSVKVISGLPECRTVCKKMHGNLVRRIKLLSPLLEELKDSDEDLSQEEVKGLELLQIALDSAMELLKSIYEESKLYQALVQEKMANKFHQTMENIEAALNEIPYEKLDVSEEVREQVELVHAQFRRAKERPDSPDAQLDLDLAIAEREKDPDPAILRRLSEKLHLKTIDDLKKESLAFHELVISSDGDPGEWFEKMSNILRKLKDYIQVEIPEGDTSDAEKSLMKHRFPVIPDDFRCPISLELMKDPVIVSTGQTYERSYIQKWLDVGHKTCPKTQQTLLHTALTPNYVLKSLISLWCEKNGVELPKQQGACRTKKVGTSTSDCDRPAIVALLDRLVNGSLEQQRAAAGELRLLAKRNADNRVCIAEAGAIPLLVDLLSSTDPRTQEHAVTALLNLSINDSNKGTIVKAGAIPDIVDVLQNGSMEARENAAATLFSLSVVDENKVSIGAAGALPALIKLLCEGSPRGKKDAATAIFNLSIYQGNKARAIRAGIVPPLMRLLKDVGGGMVDEALAILAILASHQEGKSAISQAEPIPVLMEVIRTGSPRNRENAAAILWSLCTGDSQQLKLARDFGAEEALKELSESGTDRAKRKAGSILELLQHADVIVNQSCL</sequence>
<dbReference type="EC" id="2.3.2.27" evidence="4"/>
<dbReference type="GO" id="GO:0061630">
    <property type="term" value="F:ubiquitin protein ligase activity"/>
    <property type="evidence" value="ECO:0007669"/>
    <property type="project" value="UniProtKB-EC"/>
</dbReference>
<reference evidence="11" key="1">
    <citation type="submission" date="2018-02" db="EMBL/GenBank/DDBJ databases">
        <title>Rhizophora mucronata_Transcriptome.</title>
        <authorList>
            <person name="Meera S.P."/>
            <person name="Sreeshan A."/>
            <person name="Augustine A."/>
        </authorList>
    </citation>
    <scope>NUCLEOTIDE SEQUENCE</scope>
    <source>
        <tissue evidence="11">Leaf</tissue>
    </source>
</reference>
<feature type="domain" description="U-box" evidence="10">
    <location>
        <begin position="246"/>
        <end position="320"/>
    </location>
</feature>
<dbReference type="InterPro" id="IPR016024">
    <property type="entry name" value="ARM-type_fold"/>
</dbReference>
<organism evidence="11">
    <name type="scientific">Rhizophora mucronata</name>
    <name type="common">Asiatic mangrove</name>
    <dbReference type="NCBI Taxonomy" id="61149"/>
    <lineage>
        <taxon>Eukaryota</taxon>
        <taxon>Viridiplantae</taxon>
        <taxon>Streptophyta</taxon>
        <taxon>Embryophyta</taxon>
        <taxon>Tracheophyta</taxon>
        <taxon>Spermatophyta</taxon>
        <taxon>Magnoliopsida</taxon>
        <taxon>eudicotyledons</taxon>
        <taxon>Gunneridae</taxon>
        <taxon>Pentapetalae</taxon>
        <taxon>rosids</taxon>
        <taxon>fabids</taxon>
        <taxon>Malpighiales</taxon>
        <taxon>Rhizophoraceae</taxon>
        <taxon>Rhizophora</taxon>
    </lineage>
</organism>
<evidence type="ECO:0000256" key="8">
    <source>
        <dbReference type="ARBA" id="ARBA00023054"/>
    </source>
</evidence>
<dbReference type="CDD" id="cd16664">
    <property type="entry name" value="RING-Ubox_PUB"/>
    <property type="match status" value="1"/>
</dbReference>
<dbReference type="PANTHER" id="PTHR23315">
    <property type="entry name" value="U BOX DOMAIN-CONTAINING"/>
    <property type="match status" value="1"/>
</dbReference>
<dbReference type="Pfam" id="PF04564">
    <property type="entry name" value="U-box"/>
    <property type="match status" value="1"/>
</dbReference>
<dbReference type="GO" id="GO:0016567">
    <property type="term" value="P:protein ubiquitination"/>
    <property type="evidence" value="ECO:0007669"/>
    <property type="project" value="UniProtKB-UniPathway"/>
</dbReference>
<feature type="repeat" description="ARM" evidence="9">
    <location>
        <begin position="426"/>
        <end position="468"/>
    </location>
</feature>
<dbReference type="Gene3D" id="3.30.40.10">
    <property type="entry name" value="Zinc/RING finger domain, C3HC4 (zinc finger)"/>
    <property type="match status" value="1"/>
</dbReference>
<dbReference type="GO" id="GO:0043069">
    <property type="term" value="P:negative regulation of programmed cell death"/>
    <property type="evidence" value="ECO:0007669"/>
    <property type="project" value="UniProtKB-ARBA"/>
</dbReference>
<dbReference type="SUPFAM" id="SSF57850">
    <property type="entry name" value="RING/U-box"/>
    <property type="match status" value="1"/>
</dbReference>
<evidence type="ECO:0000256" key="2">
    <source>
        <dbReference type="ARBA" id="ARBA00003861"/>
    </source>
</evidence>
<dbReference type="FunFam" id="1.25.10.10:FF:000082">
    <property type="entry name" value="RING-type E3 ubiquitin transferase"/>
    <property type="match status" value="1"/>
</dbReference>
<dbReference type="Gene3D" id="1.25.10.10">
    <property type="entry name" value="Leucine-rich Repeat Variant"/>
    <property type="match status" value="2"/>
</dbReference>
<dbReference type="GO" id="GO:0007166">
    <property type="term" value="P:cell surface receptor signaling pathway"/>
    <property type="evidence" value="ECO:0007669"/>
    <property type="project" value="InterPro"/>
</dbReference>
<dbReference type="GO" id="GO:0005829">
    <property type="term" value="C:cytosol"/>
    <property type="evidence" value="ECO:0007669"/>
    <property type="project" value="UniProtKB-ARBA"/>
</dbReference>
<keyword evidence="5" id="KW-0808">Transferase</keyword>
<dbReference type="FunFam" id="1.20.930.20:FF:000002">
    <property type="entry name" value="RING-type E3 ubiquitin transferase"/>
    <property type="match status" value="1"/>
</dbReference>
<dbReference type="InterPro" id="IPR057623">
    <property type="entry name" value="PUB12-19-like_N"/>
</dbReference>
<dbReference type="Gene3D" id="1.20.930.20">
    <property type="entry name" value="Adaptor protein Cbl, N-terminal domain"/>
    <property type="match status" value="1"/>
</dbReference>
<evidence type="ECO:0000256" key="9">
    <source>
        <dbReference type="PROSITE-ProRule" id="PRU00259"/>
    </source>
</evidence>
<dbReference type="PANTHER" id="PTHR23315:SF111">
    <property type="entry name" value="U-BOX DOMAIN-CONTAINING PROTEIN 14"/>
    <property type="match status" value="1"/>
</dbReference>
<dbReference type="InterPro" id="IPR003613">
    <property type="entry name" value="Ubox_domain"/>
</dbReference>
<comment type="function">
    <text evidence="2">Functions as an E3 ubiquitin ligase.</text>
</comment>
<dbReference type="EMBL" id="GGEC01017190">
    <property type="protein sequence ID" value="MBW97673.1"/>
    <property type="molecule type" value="Transcribed_RNA"/>
</dbReference>
<evidence type="ECO:0000256" key="4">
    <source>
        <dbReference type="ARBA" id="ARBA00012483"/>
    </source>
</evidence>
<dbReference type="InterPro" id="IPR058678">
    <property type="entry name" value="ARM_PUB"/>
</dbReference>
<dbReference type="InterPro" id="IPR036537">
    <property type="entry name" value="Adaptor_Cbl_N_dom_sf"/>
</dbReference>
<dbReference type="InterPro" id="IPR000225">
    <property type="entry name" value="Armadillo"/>
</dbReference>
<dbReference type="InterPro" id="IPR045210">
    <property type="entry name" value="RING-Ubox_PUB"/>
</dbReference>
<dbReference type="SMART" id="SM00185">
    <property type="entry name" value="ARM"/>
    <property type="match status" value="5"/>
</dbReference>
<dbReference type="InterPro" id="IPR013083">
    <property type="entry name" value="Znf_RING/FYVE/PHD"/>
</dbReference>
<dbReference type="InterPro" id="IPR011989">
    <property type="entry name" value="ARM-like"/>
</dbReference>
<evidence type="ECO:0000256" key="5">
    <source>
        <dbReference type="ARBA" id="ARBA00022679"/>
    </source>
</evidence>
<evidence type="ECO:0000256" key="1">
    <source>
        <dbReference type="ARBA" id="ARBA00000900"/>
    </source>
</evidence>
<proteinExistence type="predicted"/>
<keyword evidence="8" id="KW-0175">Coiled coil</keyword>
<dbReference type="SMART" id="SM00504">
    <property type="entry name" value="Ubox"/>
    <property type="match status" value="1"/>
</dbReference>
<dbReference type="AlphaFoldDB" id="A0A2P2JW42"/>
<feature type="repeat" description="ARM" evidence="9">
    <location>
        <begin position="385"/>
        <end position="427"/>
    </location>
</feature>
<accession>A0A2P2JW42</accession>
<dbReference type="Pfam" id="PF25598">
    <property type="entry name" value="ARM_PUB"/>
    <property type="match status" value="1"/>
</dbReference>
<keyword evidence="7" id="KW-0833">Ubl conjugation pathway</keyword>
<protein>
    <recommendedName>
        <fullName evidence="4">RING-type E3 ubiquitin transferase</fullName>
        <ecNumber evidence="4">2.3.2.27</ecNumber>
    </recommendedName>
</protein>
<comment type="pathway">
    <text evidence="3">Protein modification; protein ubiquitination.</text>
</comment>
<keyword evidence="6" id="KW-0677">Repeat</keyword>
<evidence type="ECO:0000256" key="6">
    <source>
        <dbReference type="ARBA" id="ARBA00022737"/>
    </source>
</evidence>
<name>A0A2P2JW42_RHIMU</name>
<evidence type="ECO:0000313" key="11">
    <source>
        <dbReference type="EMBL" id="MBW97673.1"/>
    </source>
</evidence>
<evidence type="ECO:0000256" key="3">
    <source>
        <dbReference type="ARBA" id="ARBA00004906"/>
    </source>
</evidence>
<dbReference type="GO" id="GO:0005634">
    <property type="term" value="C:nucleus"/>
    <property type="evidence" value="ECO:0007669"/>
    <property type="project" value="UniProtKB-ARBA"/>
</dbReference>